<proteinExistence type="predicted"/>
<dbReference type="PANTHER" id="PTHR39082">
    <property type="entry name" value="PHOSPHOLIPASE C-BETA-2-RELATED"/>
    <property type="match status" value="1"/>
</dbReference>
<sequence>MLAEPADQIRLLELADLDQELGRVQHAAQALPEHKQINELMAARQEVTDALVAVTTEVDDLQVAVRRAEADLVPVKQRLERDARRVEDGSVTDGKTLRGLIDEVEHIKRRIATLEDEQLEVMGQLEDAESRKRDIEQRKTGIEARLRDLVGVRNEKVGALQAEAGEISASRKARAAAVAADLLKLYERIREQRGLGAARLARGRCSGCQLEITVSDLDTYRKAPANQVLRCVECDRILVRTAESGL</sequence>
<dbReference type="InterPro" id="IPR003743">
    <property type="entry name" value="Zf-RING_7"/>
</dbReference>
<dbReference type="EMBL" id="VKKG01000002">
    <property type="protein sequence ID" value="TRY18791.1"/>
    <property type="molecule type" value="Genomic_DNA"/>
</dbReference>
<dbReference type="RefSeq" id="WP_143937683.1">
    <property type="nucleotide sequence ID" value="NZ_VKKG01000002.1"/>
</dbReference>
<dbReference type="OrthoDB" id="9784388at2"/>
<organism evidence="4 5">
    <name type="scientific">Tessaracoccus rhinocerotis</name>
    <dbReference type="NCBI Taxonomy" id="1689449"/>
    <lineage>
        <taxon>Bacteria</taxon>
        <taxon>Bacillati</taxon>
        <taxon>Actinomycetota</taxon>
        <taxon>Actinomycetes</taxon>
        <taxon>Propionibacteriales</taxon>
        <taxon>Propionibacteriaceae</taxon>
        <taxon>Tessaracoccus</taxon>
    </lineage>
</organism>
<feature type="domain" description="CT398-like coiled coil hairpin" evidence="3">
    <location>
        <begin position="14"/>
        <end position="194"/>
    </location>
</feature>
<dbReference type="Pfam" id="PF02591">
    <property type="entry name" value="Zn_ribbon_9"/>
    <property type="match status" value="1"/>
</dbReference>
<dbReference type="InterPro" id="IPR056003">
    <property type="entry name" value="CT398_CC_hairpin"/>
</dbReference>
<feature type="domain" description="C4-type zinc ribbon" evidence="2">
    <location>
        <begin position="204"/>
        <end position="238"/>
    </location>
</feature>
<feature type="coiled-coil region" evidence="1">
    <location>
        <begin position="97"/>
        <end position="145"/>
    </location>
</feature>
<evidence type="ECO:0000256" key="1">
    <source>
        <dbReference type="SAM" id="Coils"/>
    </source>
</evidence>
<gene>
    <name evidence="4" type="ORF">FOJ82_06670</name>
</gene>
<evidence type="ECO:0000313" key="5">
    <source>
        <dbReference type="Proteomes" id="UP000317638"/>
    </source>
</evidence>
<dbReference type="Proteomes" id="UP000317638">
    <property type="component" value="Unassembled WGS sequence"/>
</dbReference>
<comment type="caution">
    <text evidence="4">The sequence shown here is derived from an EMBL/GenBank/DDBJ whole genome shotgun (WGS) entry which is preliminary data.</text>
</comment>
<protein>
    <submittedName>
        <fullName evidence="4">Nucleic acid-binding protein</fullName>
    </submittedName>
</protein>
<accession>A0A553K265</accession>
<keyword evidence="5" id="KW-1185">Reference proteome</keyword>
<dbReference type="PANTHER" id="PTHR39082:SF1">
    <property type="entry name" value="SCAVENGER RECEPTOR CLASS A MEMBER 3"/>
    <property type="match status" value="1"/>
</dbReference>
<reference evidence="4 5" key="1">
    <citation type="submission" date="2019-07" db="EMBL/GenBank/DDBJ databases">
        <authorList>
            <person name="Zhou L.-Y."/>
        </authorList>
    </citation>
    <scope>NUCLEOTIDE SEQUENCE [LARGE SCALE GENOMIC DNA]</scope>
    <source>
        <strain evidence="4 5">YIM 101269</strain>
    </source>
</reference>
<dbReference type="Gene3D" id="1.10.287.1490">
    <property type="match status" value="1"/>
</dbReference>
<evidence type="ECO:0000313" key="4">
    <source>
        <dbReference type="EMBL" id="TRY18791.1"/>
    </source>
</evidence>
<name>A0A553K265_9ACTN</name>
<dbReference type="InterPro" id="IPR052376">
    <property type="entry name" value="Oxidative_Scav/Glycosyltrans"/>
</dbReference>
<evidence type="ECO:0000259" key="3">
    <source>
        <dbReference type="Pfam" id="PF24481"/>
    </source>
</evidence>
<dbReference type="AlphaFoldDB" id="A0A553K265"/>
<keyword evidence="1" id="KW-0175">Coiled coil</keyword>
<dbReference type="Pfam" id="PF24481">
    <property type="entry name" value="CT398_CC"/>
    <property type="match status" value="1"/>
</dbReference>
<evidence type="ECO:0000259" key="2">
    <source>
        <dbReference type="Pfam" id="PF02591"/>
    </source>
</evidence>